<evidence type="ECO:0000256" key="1">
    <source>
        <dbReference type="ARBA" id="ARBA00009762"/>
    </source>
</evidence>
<keyword evidence="7" id="KW-0479">Metal-binding</keyword>
<dbReference type="CDD" id="cd04860">
    <property type="entry name" value="AE_Prim_S"/>
    <property type="match status" value="1"/>
</dbReference>
<dbReference type="FunFam" id="3.90.920.10:FF:000003">
    <property type="entry name" value="DNA primase"/>
    <property type="match status" value="1"/>
</dbReference>
<evidence type="ECO:0000256" key="2">
    <source>
        <dbReference type="ARBA" id="ARBA00022478"/>
    </source>
</evidence>
<keyword evidence="5" id="KW-0548">Nucleotidyltransferase</keyword>
<evidence type="ECO:0000256" key="8">
    <source>
        <dbReference type="ARBA" id="ARBA00022833"/>
    </source>
</evidence>
<evidence type="ECO:0000256" key="9">
    <source>
        <dbReference type="ARBA" id="ARBA00023163"/>
    </source>
</evidence>
<dbReference type="EC" id="2.7.7.-" evidence="10"/>
<dbReference type="Proteomes" id="UP000509704">
    <property type="component" value="Chromosome 6"/>
</dbReference>
<dbReference type="GO" id="GO:0005658">
    <property type="term" value="C:alpha DNA polymerase:primase complex"/>
    <property type="evidence" value="ECO:0007669"/>
    <property type="project" value="UniProtKB-ARBA"/>
</dbReference>
<name>A0A7H9B7S0_ZYGMR</name>
<keyword evidence="13" id="KW-1185">Reference proteome</keyword>
<evidence type="ECO:0000256" key="5">
    <source>
        <dbReference type="ARBA" id="ARBA00022695"/>
    </source>
</evidence>
<keyword evidence="6 10" id="KW-0235">DNA replication</keyword>
<dbReference type="GeneID" id="59237541"/>
<dbReference type="KEGG" id="zmk:HG535_0F02930"/>
<dbReference type="OrthoDB" id="19606at2759"/>
<evidence type="ECO:0000256" key="6">
    <source>
        <dbReference type="ARBA" id="ARBA00022705"/>
    </source>
</evidence>
<dbReference type="SUPFAM" id="SSF56747">
    <property type="entry name" value="Prim-pol domain"/>
    <property type="match status" value="1"/>
</dbReference>
<dbReference type="Gene3D" id="3.90.920.10">
    <property type="entry name" value="DNA primase, PRIM domain"/>
    <property type="match status" value="1"/>
</dbReference>
<dbReference type="GO" id="GO:0046872">
    <property type="term" value="F:metal ion binding"/>
    <property type="evidence" value="ECO:0007669"/>
    <property type="project" value="UniProtKB-KW"/>
</dbReference>
<dbReference type="GO" id="GO:0006269">
    <property type="term" value="P:DNA replication, synthesis of primer"/>
    <property type="evidence" value="ECO:0007669"/>
    <property type="project" value="UniProtKB-KW"/>
</dbReference>
<evidence type="ECO:0000256" key="4">
    <source>
        <dbReference type="ARBA" id="ARBA00022679"/>
    </source>
</evidence>
<evidence type="ECO:0000256" key="10">
    <source>
        <dbReference type="RuleBase" id="RU003514"/>
    </source>
</evidence>
<keyword evidence="8" id="KW-0862">Zinc</keyword>
<evidence type="ECO:0000313" key="13">
    <source>
        <dbReference type="Proteomes" id="UP000509704"/>
    </source>
</evidence>
<dbReference type="AlphaFoldDB" id="A0A7H9B7S0"/>
<dbReference type="Pfam" id="PF01896">
    <property type="entry name" value="DNA_primase_S"/>
    <property type="match status" value="1"/>
</dbReference>
<accession>A0A7H9B7S0</accession>
<keyword evidence="3 10" id="KW-0639">Primosome</keyword>
<keyword evidence="2 10" id="KW-0240">DNA-directed RNA polymerase</keyword>
<feature type="region of interest" description="Disordered" evidence="11">
    <location>
        <begin position="1"/>
        <end position="21"/>
    </location>
</feature>
<evidence type="ECO:0000256" key="3">
    <source>
        <dbReference type="ARBA" id="ARBA00022515"/>
    </source>
</evidence>
<dbReference type="InterPro" id="IPR002755">
    <property type="entry name" value="DNA_primase_S"/>
</dbReference>
<keyword evidence="9" id="KW-0804">Transcription</keyword>
<keyword evidence="4 10" id="KW-0808">Transferase</keyword>
<organism evidence="12 13">
    <name type="scientific">Zygotorulaspora mrakii</name>
    <name type="common">Zygosaccharomyces mrakii</name>
    <dbReference type="NCBI Taxonomy" id="42260"/>
    <lineage>
        <taxon>Eukaryota</taxon>
        <taxon>Fungi</taxon>
        <taxon>Dikarya</taxon>
        <taxon>Ascomycota</taxon>
        <taxon>Saccharomycotina</taxon>
        <taxon>Saccharomycetes</taxon>
        <taxon>Saccharomycetales</taxon>
        <taxon>Saccharomycetaceae</taxon>
        <taxon>Zygotorulaspora</taxon>
    </lineage>
</organism>
<evidence type="ECO:0000256" key="11">
    <source>
        <dbReference type="SAM" id="MobiDB-lite"/>
    </source>
</evidence>
<dbReference type="PANTHER" id="PTHR10536">
    <property type="entry name" value="DNA PRIMASE SMALL SUBUNIT"/>
    <property type="match status" value="1"/>
</dbReference>
<sequence>MTEDQITGVVAKKEQPSTPSSSDMQFYYQYLYPYKSIFQWLNHSPKPGRDMINREFALKFRSGAYKRYVSFSSVQEFKSQIEKANPDRFEIGAVFNRPPKERDTILKTELQALEKELVFDIDMDDYDVYRTCCSGAQVCDKCWKFIGLAMKVMNVTLTDDFGYNDFMWVFSGRRGAHCWVSDKRARVLGDIHRRNVIDYLNVVKDRKGDKRLNLKRPLHPHLVRSLEILKPHFAAIILDEQNPWEDDLRAFDTLLGGLHDKQLIEALKVHWTKNSGRSSREKWNDIDVIASKEIKSNKKNEFAIRLRECKEDLVMATLYPKLDIEVSKLTSHLLKSPFCVHPNSGKVSVPIDETFRLEDAPRLIDLQIEMERNNNNVEKTSLQPFIENFQRYTNQLMKQELGSIKRERVEEQDALDF</sequence>
<comment type="similarity">
    <text evidence="1 10">Belongs to the eukaryotic-type primase small subunit family.</text>
</comment>
<dbReference type="EMBL" id="CP058609">
    <property type="protein sequence ID" value="QLG73782.1"/>
    <property type="molecule type" value="Genomic_DNA"/>
</dbReference>
<dbReference type="RefSeq" id="XP_037145508.1">
    <property type="nucleotide sequence ID" value="XM_037289613.1"/>
</dbReference>
<dbReference type="GO" id="GO:0003899">
    <property type="term" value="F:DNA-directed RNA polymerase activity"/>
    <property type="evidence" value="ECO:0007669"/>
    <property type="project" value="InterPro"/>
</dbReference>
<protein>
    <recommendedName>
        <fullName evidence="10">DNA primase</fullName>
        <ecNumber evidence="10">2.7.7.-</ecNumber>
    </recommendedName>
</protein>
<evidence type="ECO:0000313" key="12">
    <source>
        <dbReference type="EMBL" id="QLG73782.1"/>
    </source>
</evidence>
<evidence type="ECO:0000256" key="7">
    <source>
        <dbReference type="ARBA" id="ARBA00022723"/>
    </source>
</evidence>
<gene>
    <name evidence="12" type="ORF">HG535_0F02930</name>
</gene>
<reference evidence="12 13" key="1">
    <citation type="submission" date="2020-07" db="EMBL/GenBank/DDBJ databases">
        <title>The yeast mating-type switching endonuclease HO is a domesticated member of an unorthodox homing genetic element family.</title>
        <authorList>
            <person name="Coughlan A.Y."/>
            <person name="Lombardi L."/>
            <person name="Braun-Galleani S."/>
            <person name="Martos A.R."/>
            <person name="Galeote V."/>
            <person name="Bigey F."/>
            <person name="Dequin S."/>
            <person name="Byrne K.P."/>
            <person name="Wolfe K.H."/>
        </authorList>
    </citation>
    <scope>NUCLEOTIDE SEQUENCE [LARGE SCALE GENOMIC DNA]</scope>
    <source>
        <strain evidence="12 13">NRRL Y-6702</strain>
    </source>
</reference>
<dbReference type="NCBIfam" id="TIGR00335">
    <property type="entry name" value="primase_sml"/>
    <property type="match status" value="1"/>
</dbReference>
<proteinExistence type="inferred from homology"/>
<dbReference type="InterPro" id="IPR014052">
    <property type="entry name" value="DNA_primase_ssu_euk/arc"/>
</dbReference>